<keyword evidence="4" id="KW-0862">Zinc</keyword>
<evidence type="ECO:0000313" key="8">
    <source>
        <dbReference type="Proteomes" id="UP001055580"/>
    </source>
</evidence>
<accession>A0ABY4TQ20</accession>
<feature type="domain" description="Metallo-beta-lactamase" evidence="6">
    <location>
        <begin position="68"/>
        <end position="267"/>
    </location>
</feature>
<evidence type="ECO:0000256" key="2">
    <source>
        <dbReference type="ARBA" id="ARBA00022723"/>
    </source>
</evidence>
<keyword evidence="8" id="KW-1185">Reference proteome</keyword>
<proteinExistence type="inferred from homology"/>
<evidence type="ECO:0000256" key="1">
    <source>
        <dbReference type="ARBA" id="ARBA00007749"/>
    </source>
</evidence>
<name>A0ABY4TQ20_9SPHN</name>
<dbReference type="Pfam" id="PF00753">
    <property type="entry name" value="Lactamase_B"/>
    <property type="match status" value="1"/>
</dbReference>
<sequence length="283" mass="30038">MKRVLALLAAGTIVSGVCAYSATGQTAVSKPVPRVTLTRLDCGANKTPRDIAAFSDTHALDGQKKALVASCYLIRHGDEYMLWDTGYAASNRTDPKSAIALPRTIVEQLKQLGLDAADIEYVGVSHYHGDHTGQARDFPSASLLIGQGDWSALTAKDRAANVDPAPLAHWITGGGKYEAVRADKDVFGDGSVTILDTPGHTPGHKSLLVRLRGMGNVLLTGDLAHFASNYAGNAVPAFNTNRADTLASLDRFKRMAANLKATVVIQHEPADVAKLPVFPKAAE</sequence>
<dbReference type="InterPro" id="IPR001279">
    <property type="entry name" value="Metallo-B-lactamas"/>
</dbReference>
<feature type="signal peptide" evidence="5">
    <location>
        <begin position="1"/>
        <end position="19"/>
    </location>
</feature>
<keyword evidence="5" id="KW-0732">Signal</keyword>
<evidence type="ECO:0000259" key="6">
    <source>
        <dbReference type="SMART" id="SM00849"/>
    </source>
</evidence>
<organism evidence="7 8">
    <name type="scientific">Sphingomonas donggukensis</name>
    <dbReference type="NCBI Taxonomy" id="2949093"/>
    <lineage>
        <taxon>Bacteria</taxon>
        <taxon>Pseudomonadati</taxon>
        <taxon>Pseudomonadota</taxon>
        <taxon>Alphaproteobacteria</taxon>
        <taxon>Sphingomonadales</taxon>
        <taxon>Sphingomonadaceae</taxon>
        <taxon>Sphingomonas</taxon>
    </lineage>
</organism>
<dbReference type="EMBL" id="CP098401">
    <property type="protein sequence ID" value="URW74403.1"/>
    <property type="molecule type" value="Genomic_DNA"/>
</dbReference>
<evidence type="ECO:0000256" key="3">
    <source>
        <dbReference type="ARBA" id="ARBA00022801"/>
    </source>
</evidence>
<keyword evidence="3" id="KW-0378">Hydrolase</keyword>
<evidence type="ECO:0000313" key="7">
    <source>
        <dbReference type="EMBL" id="URW74403.1"/>
    </source>
</evidence>
<dbReference type="SMART" id="SM00849">
    <property type="entry name" value="Lactamase_B"/>
    <property type="match status" value="1"/>
</dbReference>
<evidence type="ECO:0000256" key="5">
    <source>
        <dbReference type="SAM" id="SignalP"/>
    </source>
</evidence>
<dbReference type="CDD" id="cd07729">
    <property type="entry name" value="AHL_lactonase_MBL-fold"/>
    <property type="match status" value="1"/>
</dbReference>
<feature type="chain" id="PRO_5046879579" evidence="5">
    <location>
        <begin position="20"/>
        <end position="283"/>
    </location>
</feature>
<dbReference type="Proteomes" id="UP001055580">
    <property type="component" value="Chromosome"/>
</dbReference>
<dbReference type="SUPFAM" id="SSF56281">
    <property type="entry name" value="Metallo-hydrolase/oxidoreductase"/>
    <property type="match status" value="1"/>
</dbReference>
<dbReference type="PANTHER" id="PTHR42978:SF3">
    <property type="entry name" value="BLR3078 PROTEIN"/>
    <property type="match status" value="1"/>
</dbReference>
<dbReference type="Gene3D" id="3.60.15.10">
    <property type="entry name" value="Ribonuclease Z/Hydroxyacylglutathione hydrolase-like"/>
    <property type="match status" value="1"/>
</dbReference>
<dbReference type="InterPro" id="IPR036866">
    <property type="entry name" value="RibonucZ/Hydroxyglut_hydro"/>
</dbReference>
<keyword evidence="2" id="KW-0479">Metal-binding</keyword>
<reference evidence="7" key="1">
    <citation type="submission" date="2022-05" db="EMBL/GenBank/DDBJ databases">
        <title>Sphingomonas sp. strain RMG20 Genome sequencing and assembly.</title>
        <authorList>
            <person name="Kim I."/>
        </authorList>
    </citation>
    <scope>NUCLEOTIDE SEQUENCE</scope>
    <source>
        <strain evidence="7">RMG20</strain>
    </source>
</reference>
<protein>
    <submittedName>
        <fullName evidence="7">N-acyl homoserine lactonase family protein</fullName>
    </submittedName>
</protein>
<dbReference type="InterPro" id="IPR051013">
    <property type="entry name" value="MBL_superfamily_lactonases"/>
</dbReference>
<gene>
    <name evidence="7" type="ORF">M9980_07325</name>
</gene>
<dbReference type="RefSeq" id="WP_250748284.1">
    <property type="nucleotide sequence ID" value="NZ_CP098401.1"/>
</dbReference>
<dbReference type="PANTHER" id="PTHR42978">
    <property type="entry name" value="QUORUM-QUENCHING LACTONASE YTNP-RELATED-RELATED"/>
    <property type="match status" value="1"/>
</dbReference>
<comment type="similarity">
    <text evidence="1">Belongs to the metallo-beta-lactamase superfamily.</text>
</comment>
<evidence type="ECO:0000256" key="4">
    <source>
        <dbReference type="ARBA" id="ARBA00022833"/>
    </source>
</evidence>